<dbReference type="Pfam" id="PF00028">
    <property type="entry name" value="Cadherin"/>
    <property type="match status" value="4"/>
</dbReference>
<feature type="domain" description="Cadherin" evidence="11">
    <location>
        <begin position="74"/>
        <end position="150"/>
    </location>
</feature>
<evidence type="ECO:0000256" key="5">
    <source>
        <dbReference type="ARBA" id="ARBA00022737"/>
    </source>
</evidence>
<feature type="domain" description="Cadherin" evidence="11">
    <location>
        <begin position="266"/>
        <end position="375"/>
    </location>
</feature>
<evidence type="ECO:0000313" key="12">
    <source>
        <dbReference type="Ensembl" id="ENSCAFP00020032693.1"/>
    </source>
</evidence>
<dbReference type="FunFam" id="2.60.40.60:FF:000060">
    <property type="entry name" value="Putative cadherin-23"/>
    <property type="match status" value="1"/>
</dbReference>
<feature type="domain" description="Cadherin" evidence="11">
    <location>
        <begin position="2"/>
        <end position="73"/>
    </location>
</feature>
<dbReference type="InterPro" id="IPR020894">
    <property type="entry name" value="Cadherin_CS"/>
</dbReference>
<dbReference type="FunFam" id="2.60.40.60:FF:000098">
    <property type="entry name" value="cadherin-23 isoform X1"/>
    <property type="match status" value="1"/>
</dbReference>
<organism evidence="12 13">
    <name type="scientific">Canis lupus dingo</name>
    <name type="common">dingo</name>
    <dbReference type="NCBI Taxonomy" id="286419"/>
    <lineage>
        <taxon>Eukaryota</taxon>
        <taxon>Metazoa</taxon>
        <taxon>Chordata</taxon>
        <taxon>Craniata</taxon>
        <taxon>Vertebrata</taxon>
        <taxon>Euteleostomi</taxon>
        <taxon>Mammalia</taxon>
        <taxon>Eutheria</taxon>
        <taxon>Laurasiatheria</taxon>
        <taxon>Carnivora</taxon>
        <taxon>Caniformia</taxon>
        <taxon>Canidae</taxon>
        <taxon>Canis</taxon>
    </lineage>
</organism>
<keyword evidence="7" id="KW-0130">Cell adhesion</keyword>
<keyword evidence="5" id="KW-0677">Repeat</keyword>
<evidence type="ECO:0000256" key="4">
    <source>
        <dbReference type="ARBA" id="ARBA00022729"/>
    </source>
</evidence>
<evidence type="ECO:0000313" key="13">
    <source>
        <dbReference type="Proteomes" id="UP000694391"/>
    </source>
</evidence>
<reference evidence="12" key="1">
    <citation type="submission" date="2025-08" db="UniProtKB">
        <authorList>
            <consortium name="Ensembl"/>
        </authorList>
    </citation>
    <scope>IDENTIFICATION</scope>
</reference>
<dbReference type="GeneTree" id="ENSGT00940000155245"/>
<evidence type="ECO:0000256" key="10">
    <source>
        <dbReference type="PROSITE-ProRule" id="PRU00043"/>
    </source>
</evidence>
<keyword evidence="2" id="KW-1003">Cell membrane</keyword>
<keyword evidence="6 10" id="KW-0106">Calcium</keyword>
<dbReference type="PRINTS" id="PR00205">
    <property type="entry name" value="CADHERIN"/>
</dbReference>
<dbReference type="PANTHER" id="PTHR24026:SF126">
    <property type="entry name" value="PROTOCADHERIN FAT 4"/>
    <property type="match status" value="1"/>
</dbReference>
<feature type="domain" description="Cadherin" evidence="11">
    <location>
        <begin position="154"/>
        <end position="265"/>
    </location>
</feature>
<evidence type="ECO:0000256" key="1">
    <source>
        <dbReference type="ARBA" id="ARBA00004251"/>
    </source>
</evidence>
<dbReference type="Proteomes" id="UP000694391">
    <property type="component" value="Unplaced"/>
</dbReference>
<dbReference type="PANTHER" id="PTHR24026">
    <property type="entry name" value="FAT ATYPICAL CADHERIN-RELATED"/>
    <property type="match status" value="1"/>
</dbReference>
<dbReference type="SUPFAM" id="SSF49313">
    <property type="entry name" value="Cadherin-like"/>
    <property type="match status" value="4"/>
</dbReference>
<evidence type="ECO:0000256" key="8">
    <source>
        <dbReference type="ARBA" id="ARBA00022989"/>
    </source>
</evidence>
<evidence type="ECO:0000256" key="7">
    <source>
        <dbReference type="ARBA" id="ARBA00022889"/>
    </source>
</evidence>
<dbReference type="Gene3D" id="2.60.40.60">
    <property type="entry name" value="Cadherins"/>
    <property type="match status" value="5"/>
</dbReference>
<dbReference type="FunFam" id="2.60.40.60:FF:000147">
    <property type="entry name" value="Cadherin 23"/>
    <property type="match status" value="1"/>
</dbReference>
<dbReference type="GO" id="GO:0005886">
    <property type="term" value="C:plasma membrane"/>
    <property type="evidence" value="ECO:0007669"/>
    <property type="project" value="UniProtKB-SubCell"/>
</dbReference>
<accession>A0A8C0LND6</accession>
<protein>
    <submittedName>
        <fullName evidence="12">Cadherin related 23</fullName>
    </submittedName>
</protein>
<proteinExistence type="predicted"/>
<keyword evidence="13" id="KW-1185">Reference proteome</keyword>
<dbReference type="PROSITE" id="PS50268">
    <property type="entry name" value="CADHERIN_2"/>
    <property type="match status" value="4"/>
</dbReference>
<evidence type="ECO:0000256" key="6">
    <source>
        <dbReference type="ARBA" id="ARBA00022837"/>
    </source>
</evidence>
<dbReference type="GO" id="GO:0007156">
    <property type="term" value="P:homophilic cell adhesion via plasma membrane adhesion molecules"/>
    <property type="evidence" value="ECO:0007669"/>
    <property type="project" value="InterPro"/>
</dbReference>
<keyword evidence="3" id="KW-0812">Transmembrane</keyword>
<evidence type="ECO:0000259" key="11">
    <source>
        <dbReference type="PROSITE" id="PS50268"/>
    </source>
</evidence>
<dbReference type="CDD" id="cd11304">
    <property type="entry name" value="Cadherin_repeat"/>
    <property type="match status" value="4"/>
</dbReference>
<dbReference type="GO" id="GO:0005509">
    <property type="term" value="F:calcium ion binding"/>
    <property type="evidence" value="ECO:0007669"/>
    <property type="project" value="UniProtKB-UniRule"/>
</dbReference>
<keyword evidence="8" id="KW-1133">Transmembrane helix</keyword>
<dbReference type="InterPro" id="IPR015919">
    <property type="entry name" value="Cadherin-like_sf"/>
</dbReference>
<keyword evidence="9" id="KW-0472">Membrane</keyword>
<sequence length="468" mass="51449">MDNDPLVFGVSGEEASRFFAVEPDTGVVWLRQPLDRETKSEFTVEFSVSDHQGVITRKVNIQVGDVNDNAPTFHNQPYSVRIPENTPVGTPIFIVNATDPDLGAGGSVLYSFQPPSPFFAIDSARGIVTVVRELDYETTQAYQLTVNDMDPIFINLPYSTNIYEHSPPGTTVRVITAIDQDKGRPRGIGYTIVSGNTNSIFALDYISGALTLNGLLDRENPLYSHGFILTVKGTELNDDRTPSDASVTTTFNILVIDINDNAPEFNSSEYSVAITELAQVGFALPLFIQVVDKDEGLNSMFEVYLVGNNSQHFIISPTSVQGKADIRIRVAVPLDYETVDRYDFDLFANESVPDHVGYAKVKITLINENDNRPIFSQPLYNVSLYENVTVGTSVLTVLVSPTTGRSPKGFAQETWAVREGGCPKPPEAVVFVYGSIWTLYDGVSMVRATMWKEDQPGGGWDGPRTPCS</sequence>
<dbReference type="PROSITE" id="PS00232">
    <property type="entry name" value="CADHERIN_1"/>
    <property type="match status" value="2"/>
</dbReference>
<evidence type="ECO:0000256" key="2">
    <source>
        <dbReference type="ARBA" id="ARBA00022475"/>
    </source>
</evidence>
<reference evidence="12" key="2">
    <citation type="submission" date="2025-09" db="UniProtKB">
        <authorList>
            <consortium name="Ensembl"/>
        </authorList>
    </citation>
    <scope>IDENTIFICATION</scope>
</reference>
<name>A0A8C0LND6_CANLU</name>
<dbReference type="SMART" id="SM00112">
    <property type="entry name" value="CA"/>
    <property type="match status" value="4"/>
</dbReference>
<evidence type="ECO:0000256" key="3">
    <source>
        <dbReference type="ARBA" id="ARBA00022692"/>
    </source>
</evidence>
<evidence type="ECO:0000256" key="9">
    <source>
        <dbReference type="ARBA" id="ARBA00023136"/>
    </source>
</evidence>
<dbReference type="InterPro" id="IPR002126">
    <property type="entry name" value="Cadherin-like_dom"/>
</dbReference>
<comment type="subcellular location">
    <subcellularLocation>
        <location evidence="1">Cell membrane</location>
        <topology evidence="1">Single-pass type I membrane protein</topology>
    </subcellularLocation>
</comment>
<dbReference type="AlphaFoldDB" id="A0A8C0LND6"/>
<keyword evidence="4" id="KW-0732">Signal</keyword>
<dbReference type="Ensembl" id="ENSCAFT00020037744.1">
    <property type="protein sequence ID" value="ENSCAFP00020032693.1"/>
    <property type="gene ID" value="ENSCAFG00020025203.1"/>
</dbReference>